<dbReference type="InterPro" id="IPR016032">
    <property type="entry name" value="Sig_transdc_resp-reg_C-effctor"/>
</dbReference>
<evidence type="ECO:0000313" key="3">
    <source>
        <dbReference type="Proteomes" id="UP001595957"/>
    </source>
</evidence>
<name>A0ABV9EXM1_9SPHN</name>
<dbReference type="SUPFAM" id="SSF46894">
    <property type="entry name" value="C-terminal effector domain of the bipartite response regulators"/>
    <property type="match status" value="1"/>
</dbReference>
<evidence type="ECO:0000313" key="2">
    <source>
        <dbReference type="EMBL" id="MFC4593206.1"/>
    </source>
</evidence>
<dbReference type="SMART" id="SM00421">
    <property type="entry name" value="HTH_LUXR"/>
    <property type="match status" value="1"/>
</dbReference>
<evidence type="ECO:0000259" key="1">
    <source>
        <dbReference type="SMART" id="SM00421"/>
    </source>
</evidence>
<sequence length="357" mass="38581">MSDDTAFADLLETLYGGLTRSPPWEDFLRTLAAATNTTFATLLIGRGHAGIDAHVTPGADPERTQEYQKISQADPFVGLPEGQVVSFRDFVSHIPARFRDWLNVAHSVEILGVDLHRPPDVAVRLRLTRVDEEGEFGDAERALLTRLIPHLRIALDLHARLTTTQAESQLFSSAMAGLAVATLILDREGRILRRNAVAMRMLEEADVVAEQSGKLQPRTGSAAATINRILASPPPAGEEILFEVAAGDGQPLHARARAVPSSAYGDGAWIALFIADPSRPGGLSEEALRERFQLTRAEAGLALHLAQGASLADAAVALDIAYNTVRSHLRAIFAKTGTHRQGQLITLLRTAGSEYEI</sequence>
<gene>
    <name evidence="2" type="ORF">ACFO3E_03205</name>
</gene>
<feature type="domain" description="HTH luxR-type" evidence="1">
    <location>
        <begin position="291"/>
        <end position="348"/>
    </location>
</feature>
<dbReference type="Pfam" id="PF00196">
    <property type="entry name" value="GerE"/>
    <property type="match status" value="1"/>
</dbReference>
<proteinExistence type="predicted"/>
<dbReference type="Proteomes" id="UP001595957">
    <property type="component" value="Unassembled WGS sequence"/>
</dbReference>
<dbReference type="InterPro" id="IPR036388">
    <property type="entry name" value="WH-like_DNA-bd_sf"/>
</dbReference>
<reference evidence="3" key="1">
    <citation type="journal article" date="2019" name="Int. J. Syst. Evol. Microbiol.">
        <title>The Global Catalogue of Microorganisms (GCM) 10K type strain sequencing project: providing services to taxonomists for standard genome sequencing and annotation.</title>
        <authorList>
            <consortium name="The Broad Institute Genomics Platform"/>
            <consortium name="The Broad Institute Genome Sequencing Center for Infectious Disease"/>
            <person name="Wu L."/>
            <person name="Ma J."/>
        </authorList>
    </citation>
    <scope>NUCLEOTIDE SEQUENCE [LARGE SCALE GENOMIC DNA]</scope>
    <source>
        <strain evidence="3">NBRC 103632</strain>
    </source>
</reference>
<dbReference type="EMBL" id="JBHSFZ010000004">
    <property type="protein sequence ID" value="MFC4593206.1"/>
    <property type="molecule type" value="Genomic_DNA"/>
</dbReference>
<keyword evidence="3" id="KW-1185">Reference proteome</keyword>
<dbReference type="RefSeq" id="WP_066530796.1">
    <property type="nucleotide sequence ID" value="NZ_JBHSFZ010000004.1"/>
</dbReference>
<organism evidence="2 3">
    <name type="scientific">Sphingobium tyrosinilyticum</name>
    <dbReference type="NCBI Taxonomy" id="2715436"/>
    <lineage>
        <taxon>Bacteria</taxon>
        <taxon>Pseudomonadati</taxon>
        <taxon>Pseudomonadota</taxon>
        <taxon>Alphaproteobacteria</taxon>
        <taxon>Sphingomonadales</taxon>
        <taxon>Sphingomonadaceae</taxon>
        <taxon>Sphingobium</taxon>
    </lineage>
</organism>
<dbReference type="InterPro" id="IPR000792">
    <property type="entry name" value="Tscrpt_reg_LuxR_C"/>
</dbReference>
<accession>A0ABV9EXM1</accession>
<comment type="caution">
    <text evidence="2">The sequence shown here is derived from an EMBL/GenBank/DDBJ whole genome shotgun (WGS) entry which is preliminary data.</text>
</comment>
<protein>
    <submittedName>
        <fullName evidence="2">Helix-turn-helix transcriptional regulator</fullName>
    </submittedName>
</protein>
<dbReference type="Gene3D" id="1.10.10.10">
    <property type="entry name" value="Winged helix-like DNA-binding domain superfamily/Winged helix DNA-binding domain"/>
    <property type="match status" value="1"/>
</dbReference>